<feature type="non-terminal residue" evidence="18">
    <location>
        <position position="446"/>
    </location>
</feature>
<gene>
    <name evidence="18" type="primary">LOC104783999</name>
</gene>
<dbReference type="InterPro" id="IPR019794">
    <property type="entry name" value="Peroxidases_AS"/>
</dbReference>
<protein>
    <recommendedName>
        <fullName evidence="7">peroxidase</fullName>
        <ecNumber evidence="7">1.11.1.7</ecNumber>
    </recommendedName>
</protein>
<reference evidence="17" key="1">
    <citation type="journal article" date="2014" name="Nat. Commun.">
        <title>The emerging biofuel crop Camelina sativa retains a highly undifferentiated hexaploid genome structure.</title>
        <authorList>
            <person name="Kagale S."/>
            <person name="Koh C."/>
            <person name="Nixon J."/>
            <person name="Bollina V."/>
            <person name="Clarke W.E."/>
            <person name="Tuteja R."/>
            <person name="Spillane C."/>
            <person name="Robinson S.J."/>
            <person name="Links M.G."/>
            <person name="Clarke C."/>
            <person name="Higgins E.E."/>
            <person name="Huebert T."/>
            <person name="Sharpe A.G."/>
            <person name="Parkin I.A."/>
        </authorList>
    </citation>
    <scope>NUCLEOTIDE SEQUENCE [LARGE SCALE GENOMIC DNA]</scope>
    <source>
        <strain evidence="17">cv. DH55</strain>
    </source>
</reference>
<evidence type="ECO:0000256" key="2">
    <source>
        <dbReference type="ARBA" id="ARBA00001913"/>
    </source>
</evidence>
<evidence type="ECO:0000256" key="1">
    <source>
        <dbReference type="ARBA" id="ARBA00000189"/>
    </source>
</evidence>
<evidence type="ECO:0000256" key="11">
    <source>
        <dbReference type="ARBA" id="ARBA00022723"/>
    </source>
</evidence>
<dbReference type="PANTHER" id="PTHR31388:SF178">
    <property type="entry name" value="PEROXIDASE 36"/>
    <property type="match status" value="1"/>
</dbReference>
<evidence type="ECO:0000256" key="9">
    <source>
        <dbReference type="ARBA" id="ARBA00022559"/>
    </source>
</evidence>
<keyword evidence="11" id="KW-0479">Metal-binding</keyword>
<evidence type="ECO:0000259" key="16">
    <source>
        <dbReference type="PROSITE" id="PS50873"/>
    </source>
</evidence>
<evidence type="ECO:0000256" key="3">
    <source>
        <dbReference type="ARBA" id="ARBA00001970"/>
    </source>
</evidence>
<name>A0ABM1RL18_CAMSA</name>
<evidence type="ECO:0000256" key="8">
    <source>
        <dbReference type="ARBA" id="ARBA00022525"/>
    </source>
</evidence>
<comment type="cofactor">
    <cofactor evidence="3">
        <name>heme b</name>
        <dbReference type="ChEBI" id="CHEBI:60344"/>
    </cofactor>
</comment>
<comment type="similarity">
    <text evidence="6">Belongs to the peroxidase family. Ascorbate peroxidase subfamily.</text>
</comment>
<comment type="function">
    <text evidence="4">Removal of H(2)O(2), oxidation of toxic reductants, biosynthesis and degradation of lignin, suberization, auxin catabolism, response to environmental stresses such as wounding, pathogen attack and oxidative stress. These functions might be dependent on each isozyme/isoform in each plant tissue.</text>
</comment>
<dbReference type="PRINTS" id="PR00458">
    <property type="entry name" value="PEROXIDASE"/>
</dbReference>
<evidence type="ECO:0000256" key="10">
    <source>
        <dbReference type="ARBA" id="ARBA00022617"/>
    </source>
</evidence>
<keyword evidence="17" id="KW-1185">Reference proteome</keyword>
<dbReference type="PROSITE" id="PS50873">
    <property type="entry name" value="PEROXIDASE_4"/>
    <property type="match status" value="2"/>
</dbReference>
<keyword evidence="15" id="KW-1015">Disulfide bond</keyword>
<dbReference type="Pfam" id="PF00141">
    <property type="entry name" value="peroxidase"/>
    <property type="match status" value="2"/>
</dbReference>
<feature type="domain" description="Plant heme peroxidase family profile" evidence="16">
    <location>
        <begin position="312"/>
        <end position="446"/>
    </location>
</feature>
<keyword evidence="14" id="KW-0408">Iron</keyword>
<sequence length="446" mass="49168">MCVVRNIHTCHTFLYKLFNHAIITSQSSLRVPLNTEMVKSMVCIVLAQFLLAALLPLSMCYRTHECTSAASLSPWFYDNSCPKAQAIVQFFVAKAYSIDPRMAASLLRLHFHDCFVNGCDASVLLDSSGTIESEKRSTSNRDSARGFEVIDEIKSALEYECPETVSCADILALVARDSVVISGGPTWEVYLGRRDAREASLSGSMENIPFPDSTLQTIVNMFNLQGLDLTDLVALLGSHTIGNSRCLNFRQRLYNHSGNNDPDQTLNQNYAVPLNTEMVKSMVCIVLAQFLLAALLPLSMCYRTHECTSAASLSPWFYDNSCPKAQAIVQFFVAKAYSIDPRMAASLLRLHFHDCFVNGCDASVLLDSSGTIESEKRSTSNRDSARGFEVIDEIKSALEYECPETVSCADILALVARDSVVISGGPTWEVYLGRRDAREASLSGSM</sequence>
<dbReference type="SUPFAM" id="SSF48113">
    <property type="entry name" value="Heme-dependent peroxidases"/>
    <property type="match status" value="2"/>
</dbReference>
<dbReference type="PROSITE" id="PS00436">
    <property type="entry name" value="PEROXIDASE_2"/>
    <property type="match status" value="2"/>
</dbReference>
<dbReference type="PANTHER" id="PTHR31388">
    <property type="entry name" value="PEROXIDASE 72-RELATED"/>
    <property type="match status" value="1"/>
</dbReference>
<dbReference type="PRINTS" id="PR00461">
    <property type="entry name" value="PLPEROXIDASE"/>
</dbReference>
<dbReference type="EC" id="1.11.1.7" evidence="7"/>
<keyword evidence="13" id="KW-0560">Oxidoreductase</keyword>
<evidence type="ECO:0000256" key="5">
    <source>
        <dbReference type="ARBA" id="ARBA00004116"/>
    </source>
</evidence>
<proteinExistence type="inferred from homology"/>
<evidence type="ECO:0000313" key="18">
    <source>
        <dbReference type="RefSeq" id="XP_019099706.1"/>
    </source>
</evidence>
<comment type="catalytic activity">
    <reaction evidence="1">
        <text>2 a phenolic donor + H2O2 = 2 a phenolic radical donor + 2 H2O</text>
        <dbReference type="Rhea" id="RHEA:56136"/>
        <dbReference type="ChEBI" id="CHEBI:15377"/>
        <dbReference type="ChEBI" id="CHEBI:16240"/>
        <dbReference type="ChEBI" id="CHEBI:139520"/>
        <dbReference type="ChEBI" id="CHEBI:139521"/>
        <dbReference type="EC" id="1.11.1.7"/>
    </reaction>
</comment>
<keyword evidence="12" id="KW-0732">Signal</keyword>
<dbReference type="GeneID" id="104783999"/>
<evidence type="ECO:0000256" key="15">
    <source>
        <dbReference type="ARBA" id="ARBA00023157"/>
    </source>
</evidence>
<dbReference type="InterPro" id="IPR019793">
    <property type="entry name" value="Peroxidases_heam-ligand_BS"/>
</dbReference>
<dbReference type="Gene3D" id="1.10.520.10">
    <property type="match status" value="2"/>
</dbReference>
<dbReference type="InterPro" id="IPR000823">
    <property type="entry name" value="Peroxidase_pln"/>
</dbReference>
<dbReference type="InterPro" id="IPR010255">
    <property type="entry name" value="Haem_peroxidase_sf"/>
</dbReference>
<dbReference type="Proteomes" id="UP000694864">
    <property type="component" value="Chromosome 4"/>
</dbReference>
<evidence type="ECO:0000256" key="13">
    <source>
        <dbReference type="ARBA" id="ARBA00023002"/>
    </source>
</evidence>
<keyword evidence="9" id="KW-0575">Peroxidase</keyword>
<organism evidence="17 18">
    <name type="scientific">Camelina sativa</name>
    <name type="common">False flax</name>
    <name type="synonym">Myagrum sativum</name>
    <dbReference type="NCBI Taxonomy" id="90675"/>
    <lineage>
        <taxon>Eukaryota</taxon>
        <taxon>Viridiplantae</taxon>
        <taxon>Streptophyta</taxon>
        <taxon>Embryophyta</taxon>
        <taxon>Tracheophyta</taxon>
        <taxon>Spermatophyta</taxon>
        <taxon>Magnoliopsida</taxon>
        <taxon>eudicotyledons</taxon>
        <taxon>Gunneridae</taxon>
        <taxon>Pentapetalae</taxon>
        <taxon>rosids</taxon>
        <taxon>malvids</taxon>
        <taxon>Brassicales</taxon>
        <taxon>Brassicaceae</taxon>
        <taxon>Camelineae</taxon>
        <taxon>Camelina</taxon>
    </lineage>
</organism>
<dbReference type="PROSITE" id="PS00435">
    <property type="entry name" value="PEROXIDASE_1"/>
    <property type="match status" value="1"/>
</dbReference>
<evidence type="ECO:0000256" key="14">
    <source>
        <dbReference type="ARBA" id="ARBA00023004"/>
    </source>
</evidence>
<evidence type="ECO:0000256" key="12">
    <source>
        <dbReference type="ARBA" id="ARBA00022729"/>
    </source>
</evidence>
<dbReference type="InterPro" id="IPR002016">
    <property type="entry name" value="Haem_peroxidase"/>
</dbReference>
<feature type="domain" description="Plant heme peroxidase family profile" evidence="16">
    <location>
        <begin position="71"/>
        <end position="284"/>
    </location>
</feature>
<keyword evidence="8" id="KW-0964">Secreted</keyword>
<evidence type="ECO:0000256" key="7">
    <source>
        <dbReference type="ARBA" id="ARBA00012313"/>
    </source>
</evidence>
<comment type="subcellular location">
    <subcellularLocation>
        <location evidence="5">Vacuole</location>
    </subcellularLocation>
</comment>
<evidence type="ECO:0000256" key="6">
    <source>
        <dbReference type="ARBA" id="ARBA00006873"/>
    </source>
</evidence>
<accession>A0ABM1RL18</accession>
<dbReference type="CDD" id="cd00693">
    <property type="entry name" value="secretory_peroxidase"/>
    <property type="match status" value="1"/>
</dbReference>
<dbReference type="InterPro" id="IPR033905">
    <property type="entry name" value="Secretory_peroxidase"/>
</dbReference>
<keyword evidence="10" id="KW-0349">Heme</keyword>
<reference evidence="18" key="2">
    <citation type="submission" date="2025-08" db="UniProtKB">
        <authorList>
            <consortium name="RefSeq"/>
        </authorList>
    </citation>
    <scope>IDENTIFICATION</scope>
    <source>
        <tissue evidence="18">Leaf</tissue>
    </source>
</reference>
<evidence type="ECO:0000256" key="4">
    <source>
        <dbReference type="ARBA" id="ARBA00002322"/>
    </source>
</evidence>
<dbReference type="RefSeq" id="XP_019099706.1">
    <property type="nucleotide sequence ID" value="XM_019244161.1"/>
</dbReference>
<evidence type="ECO:0000313" key="17">
    <source>
        <dbReference type="Proteomes" id="UP000694864"/>
    </source>
</evidence>
<comment type="cofactor">
    <cofactor evidence="2">
        <name>Ca(2+)</name>
        <dbReference type="ChEBI" id="CHEBI:29108"/>
    </cofactor>
</comment>